<dbReference type="Proteomes" id="UP000308917">
    <property type="component" value="Unassembled WGS sequence"/>
</dbReference>
<dbReference type="AlphaFoldDB" id="A0A4S8F478"/>
<name>A0A4S8F478_9BURK</name>
<sequence>MKISSMDTPKPIDEISVDDLHKHPVWRYALESEEDYDETHVLPVTCLEVPYDNDVYHVACTLTLATGKDFVGFMSICNGNLHDDAPVVVSNEGQWSLDVAPSVRQRAIIESILGTGYEDAFPVSWTLKVMVEGEKQMLSGTYQKG</sequence>
<reference evidence="1 2" key="1">
    <citation type="journal article" date="2015" name="Antonie Van Leeuwenhoek">
        <title>Lampropedia puyangensis sp. nov., isolated from symptomatic bark of Populus ? euramericana canker and emended description of Lampropedia hyalina (Ehrenberg 1832) Lee et al. 2004.</title>
        <authorList>
            <person name="Li Y."/>
            <person name="Wang T."/>
            <person name="Piao C.G."/>
            <person name="Wang L.F."/>
            <person name="Tian G.Z."/>
            <person name="Zhu T.H."/>
            <person name="Guo M.W."/>
        </authorList>
    </citation>
    <scope>NUCLEOTIDE SEQUENCE [LARGE SCALE GENOMIC DNA]</scope>
    <source>
        <strain evidence="1 2">2-bin</strain>
    </source>
</reference>
<protein>
    <submittedName>
        <fullName evidence="1">Uncharacterized protein</fullName>
    </submittedName>
</protein>
<dbReference type="EMBL" id="STFG01000008">
    <property type="protein sequence ID" value="THU01551.1"/>
    <property type="molecule type" value="Genomic_DNA"/>
</dbReference>
<accession>A0A4S8F478</accession>
<evidence type="ECO:0000313" key="1">
    <source>
        <dbReference type="EMBL" id="THU01551.1"/>
    </source>
</evidence>
<organism evidence="1 2">
    <name type="scientific">Lampropedia puyangensis</name>
    <dbReference type="NCBI Taxonomy" id="1330072"/>
    <lineage>
        <taxon>Bacteria</taxon>
        <taxon>Pseudomonadati</taxon>
        <taxon>Pseudomonadota</taxon>
        <taxon>Betaproteobacteria</taxon>
        <taxon>Burkholderiales</taxon>
        <taxon>Comamonadaceae</taxon>
        <taxon>Lampropedia</taxon>
    </lineage>
</organism>
<comment type="caution">
    <text evidence="1">The sequence shown here is derived from an EMBL/GenBank/DDBJ whole genome shotgun (WGS) entry which is preliminary data.</text>
</comment>
<keyword evidence="2" id="KW-1185">Reference proteome</keyword>
<gene>
    <name evidence="1" type="ORF">E9531_09315</name>
</gene>
<proteinExistence type="predicted"/>
<evidence type="ECO:0000313" key="2">
    <source>
        <dbReference type="Proteomes" id="UP000308917"/>
    </source>
</evidence>